<organism evidence="1 2">
    <name type="scientific">Corallococcus interemptor</name>
    <dbReference type="NCBI Taxonomy" id="2316720"/>
    <lineage>
        <taxon>Bacteria</taxon>
        <taxon>Pseudomonadati</taxon>
        <taxon>Myxococcota</taxon>
        <taxon>Myxococcia</taxon>
        <taxon>Myxococcales</taxon>
        <taxon>Cystobacterineae</taxon>
        <taxon>Myxococcaceae</taxon>
        <taxon>Corallococcus</taxon>
    </lineage>
</organism>
<sequence length="66" mass="7268">MDFSKKAVDVLSELRGRGLTVEQALNEMRGMKLGLINVVKALRAVEGMGLRDAVDLMDSRGDSKEF</sequence>
<evidence type="ECO:0008006" key="3">
    <source>
        <dbReference type="Google" id="ProtNLM"/>
    </source>
</evidence>
<protein>
    <recommendedName>
        <fullName evidence="3">Ribosomal protein L7/L12 C-terminal domain-containing protein</fullName>
    </recommendedName>
</protein>
<comment type="caution">
    <text evidence="1">The sequence shown here is derived from an EMBL/GenBank/DDBJ whole genome shotgun (WGS) entry which is preliminary data.</text>
</comment>
<dbReference type="AlphaFoldDB" id="A0A3A8QTJ1"/>
<dbReference type="OrthoDB" id="9949542at2"/>
<gene>
    <name evidence="1" type="ORF">D7X96_05835</name>
</gene>
<accession>A0A3A8QTJ1</accession>
<proteinExistence type="predicted"/>
<evidence type="ECO:0000313" key="2">
    <source>
        <dbReference type="Proteomes" id="UP000282656"/>
    </source>
</evidence>
<reference evidence="2" key="1">
    <citation type="submission" date="2018-09" db="EMBL/GenBank/DDBJ databases">
        <authorList>
            <person name="Livingstone P.G."/>
            <person name="Whitworth D.E."/>
        </authorList>
    </citation>
    <scope>NUCLEOTIDE SEQUENCE [LARGE SCALE GENOMIC DNA]</scope>
    <source>
        <strain evidence="2">AB047A</strain>
    </source>
</reference>
<dbReference type="RefSeq" id="WP_121769198.1">
    <property type="nucleotide sequence ID" value="NZ_RAWM01000010.1"/>
</dbReference>
<name>A0A3A8QTJ1_9BACT</name>
<dbReference type="EMBL" id="RAWM01000010">
    <property type="protein sequence ID" value="RKH72119.1"/>
    <property type="molecule type" value="Genomic_DNA"/>
</dbReference>
<evidence type="ECO:0000313" key="1">
    <source>
        <dbReference type="EMBL" id="RKH72119.1"/>
    </source>
</evidence>
<dbReference type="Proteomes" id="UP000282656">
    <property type="component" value="Unassembled WGS sequence"/>
</dbReference>
<keyword evidence="2" id="KW-1185">Reference proteome</keyword>